<keyword evidence="4" id="KW-1185">Reference proteome</keyword>
<evidence type="ECO:0000313" key="4">
    <source>
        <dbReference type="Proteomes" id="UP001233172"/>
    </source>
</evidence>
<feature type="non-terminal residue" evidence="3">
    <location>
        <position position="196"/>
    </location>
</feature>
<proteinExistence type="predicted"/>
<evidence type="ECO:0000259" key="2">
    <source>
        <dbReference type="Pfam" id="PF22070"/>
    </source>
</evidence>
<dbReference type="Pfam" id="PF22070">
    <property type="entry name" value="Androglobin_V"/>
    <property type="match status" value="1"/>
</dbReference>
<name>A0AAD8B0W2_BIOPF</name>
<sequence>PHKYVIQATVLQNSWPLSESAWRFVHMLKEMEKNDLKVSNRPLSSPKLEKTPIPKQSSKPKVGKEKGAKEKEKGQESRLSRPPSQTFDLSKPHWTLRVVSDTFAAALQSRLAYLNSHAVKIAQPAGELNGGVNAEQPPDMGSVNNDQELLPPLTPNSLTDMVESEVNLTLEPPSLAYSREVIEPLDLTPFINSSEV</sequence>
<dbReference type="EMBL" id="JASAOG010000195">
    <property type="protein sequence ID" value="KAK0044580.1"/>
    <property type="molecule type" value="Genomic_DNA"/>
</dbReference>
<accession>A0AAD8B0W2</accession>
<dbReference type="InterPro" id="IPR053033">
    <property type="entry name" value="Androglobin-like"/>
</dbReference>
<organism evidence="3 4">
    <name type="scientific">Biomphalaria pfeifferi</name>
    <name type="common">Bloodfluke planorb</name>
    <name type="synonym">Freshwater snail</name>
    <dbReference type="NCBI Taxonomy" id="112525"/>
    <lineage>
        <taxon>Eukaryota</taxon>
        <taxon>Metazoa</taxon>
        <taxon>Spiralia</taxon>
        <taxon>Lophotrochozoa</taxon>
        <taxon>Mollusca</taxon>
        <taxon>Gastropoda</taxon>
        <taxon>Heterobranchia</taxon>
        <taxon>Euthyneura</taxon>
        <taxon>Panpulmonata</taxon>
        <taxon>Hygrophila</taxon>
        <taxon>Lymnaeoidea</taxon>
        <taxon>Planorbidae</taxon>
        <taxon>Biomphalaria</taxon>
    </lineage>
</organism>
<reference evidence="3" key="2">
    <citation type="submission" date="2023-04" db="EMBL/GenBank/DDBJ databases">
        <authorList>
            <person name="Bu L."/>
            <person name="Lu L."/>
            <person name="Laidemitt M.R."/>
            <person name="Zhang S.M."/>
            <person name="Mutuku M."/>
            <person name="Mkoji G."/>
            <person name="Steinauer M."/>
            <person name="Loker E.S."/>
        </authorList>
    </citation>
    <scope>NUCLEOTIDE SEQUENCE</scope>
    <source>
        <strain evidence="3">KasaAsao</strain>
        <tissue evidence="3">Whole Snail</tissue>
    </source>
</reference>
<protein>
    <submittedName>
        <fullName evidence="3">Androglobin-like isoform X19</fullName>
    </submittedName>
</protein>
<comment type="caution">
    <text evidence="3">The sequence shown here is derived from an EMBL/GenBank/DDBJ whole genome shotgun (WGS) entry which is preliminary data.</text>
</comment>
<dbReference type="AlphaFoldDB" id="A0AAD8B0W2"/>
<dbReference type="PANTHER" id="PTHR46298">
    <property type="entry name" value="ANDROGLOBIN"/>
    <property type="match status" value="1"/>
</dbReference>
<feature type="compositionally biased region" description="Basic and acidic residues" evidence="1">
    <location>
        <begin position="62"/>
        <end position="79"/>
    </location>
</feature>
<reference evidence="3" key="1">
    <citation type="journal article" date="2023" name="PLoS Negl. Trop. Dis.">
        <title>A genome sequence for Biomphalaria pfeifferi, the major vector snail for the human-infecting parasite Schistosoma mansoni.</title>
        <authorList>
            <person name="Bu L."/>
            <person name="Lu L."/>
            <person name="Laidemitt M.R."/>
            <person name="Zhang S.M."/>
            <person name="Mutuku M."/>
            <person name="Mkoji G."/>
            <person name="Steinauer M."/>
            <person name="Loker E.S."/>
        </authorList>
    </citation>
    <scope>NUCLEOTIDE SEQUENCE</scope>
    <source>
        <strain evidence="3">KasaAsao</strain>
    </source>
</reference>
<dbReference type="Proteomes" id="UP001233172">
    <property type="component" value="Unassembled WGS sequence"/>
</dbReference>
<evidence type="ECO:0000313" key="3">
    <source>
        <dbReference type="EMBL" id="KAK0044580.1"/>
    </source>
</evidence>
<feature type="domain" description="Androglobin" evidence="2">
    <location>
        <begin position="2"/>
        <end position="102"/>
    </location>
</feature>
<gene>
    <name evidence="3" type="ORF">Bpfe_025982</name>
</gene>
<feature type="region of interest" description="Disordered" evidence="1">
    <location>
        <begin position="36"/>
        <end position="88"/>
    </location>
</feature>
<dbReference type="PANTHER" id="PTHR46298:SF1">
    <property type="entry name" value="ANDROGLOBIN"/>
    <property type="match status" value="1"/>
</dbReference>
<evidence type="ECO:0000256" key="1">
    <source>
        <dbReference type="SAM" id="MobiDB-lite"/>
    </source>
</evidence>
<dbReference type="InterPro" id="IPR054095">
    <property type="entry name" value="Androglobin_V"/>
</dbReference>